<dbReference type="AlphaFoldDB" id="A0A383V9Y8"/>
<name>A0A383V9Y8_TETOB</name>
<dbReference type="EMBL" id="FNXT01000225">
    <property type="protein sequence ID" value="SZX62395.1"/>
    <property type="molecule type" value="Genomic_DNA"/>
</dbReference>
<reference evidence="1 2" key="1">
    <citation type="submission" date="2016-10" db="EMBL/GenBank/DDBJ databases">
        <authorList>
            <person name="Cai Z."/>
        </authorList>
    </citation>
    <scope>NUCLEOTIDE SEQUENCE [LARGE SCALE GENOMIC DNA]</scope>
</reference>
<dbReference type="Proteomes" id="UP000256970">
    <property type="component" value="Unassembled WGS sequence"/>
</dbReference>
<keyword evidence="2" id="KW-1185">Reference proteome</keyword>
<evidence type="ECO:0000313" key="1">
    <source>
        <dbReference type="EMBL" id="SZX62395.1"/>
    </source>
</evidence>
<accession>A0A383V9Y8</accession>
<protein>
    <submittedName>
        <fullName evidence="1">Uncharacterized protein</fullName>
    </submittedName>
</protein>
<evidence type="ECO:0000313" key="2">
    <source>
        <dbReference type="Proteomes" id="UP000256970"/>
    </source>
</evidence>
<gene>
    <name evidence="1" type="ORF">BQ4739_LOCUS2989</name>
</gene>
<sequence>MELNPSSEEAAAALFNLGCAYAKQRKFKEASEAIGEAINEHSLKISVALKDDDLRELRDTREWLDMMSSVKGGLTREQKVTLRAEAKAPFRLARIILFGGLGLGAAIGLLVILGRLASALKGGEGAPDLTETLTNLGINGAAVAVFGFLVLRDLQSKERDTRVTSREEELGRLLIQLGPKRVLPLIRFRGAVRPVIIAGDRSFVERCIRDGEQRIDQLRARGVSVVPVIYSSREDPEEKLRALKRSMSQQQADAKGFAAAGSAAAAQQGGLQEPGPSGSGIGNSEVSLTDQDRKWRLEPSAVAEWEGWVEAQKEFAGMEKARRNVWMQVQLDGTVRSSGTGTPPWDRFVGDLPTLDSVRTQMTDGIGPSI</sequence>
<dbReference type="Pfam" id="PF11998">
    <property type="entry name" value="DUF3493"/>
    <property type="match status" value="1"/>
</dbReference>
<dbReference type="PANTHER" id="PTHR35498">
    <property type="entry name" value="PROTEIN LOW PSII ACCUMULATION 1, CHLOROPLASTIC"/>
    <property type="match status" value="1"/>
</dbReference>
<proteinExistence type="predicted"/>
<dbReference type="InterPro" id="IPR021883">
    <property type="entry name" value="LPA1-like"/>
</dbReference>
<dbReference type="STRING" id="3088.A0A383V9Y8"/>
<dbReference type="PANTHER" id="PTHR35498:SF4">
    <property type="entry name" value="PROTEIN LOW PSII ACCUMULATION 1, CHLOROPLASTIC"/>
    <property type="match status" value="1"/>
</dbReference>
<organism evidence="1 2">
    <name type="scientific">Tetradesmus obliquus</name>
    <name type="common">Green alga</name>
    <name type="synonym">Acutodesmus obliquus</name>
    <dbReference type="NCBI Taxonomy" id="3088"/>
    <lineage>
        <taxon>Eukaryota</taxon>
        <taxon>Viridiplantae</taxon>
        <taxon>Chlorophyta</taxon>
        <taxon>core chlorophytes</taxon>
        <taxon>Chlorophyceae</taxon>
        <taxon>CS clade</taxon>
        <taxon>Sphaeropleales</taxon>
        <taxon>Scenedesmaceae</taxon>
        <taxon>Tetradesmus</taxon>
    </lineage>
</organism>